<dbReference type="Gene3D" id="3.40.50.1980">
    <property type="entry name" value="Nitrogenase molybdenum iron protein domain"/>
    <property type="match status" value="2"/>
</dbReference>
<dbReference type="EMBL" id="CP000544">
    <property type="protein sequence ID" value="ABM61277.1"/>
    <property type="molecule type" value="Genomic_DNA"/>
</dbReference>
<dbReference type="KEGG" id="hha:Hhal_0490"/>
<reference evidence="2 3" key="2">
    <citation type="journal article" date="2013" name="Stand. Genomic Sci.">
        <title>Complete genome sequence of Halorhodospira halophila SL1.</title>
        <authorList>
            <person name="Challacombe J.F."/>
            <person name="Majid S."/>
            <person name="Deole R."/>
            <person name="Brettin T.S."/>
            <person name="Bruce D."/>
            <person name="Delano S.F."/>
            <person name="Detter J.C."/>
            <person name="Gleasner C.D."/>
            <person name="Han C.S."/>
            <person name="Misra M."/>
            <person name="Reitenga K.G."/>
            <person name="Mikhailova N."/>
            <person name="Woyke T."/>
            <person name="Pitluck S."/>
            <person name="Nolan M."/>
            <person name="Land M.L."/>
            <person name="Saunders E."/>
            <person name="Tapia R."/>
            <person name="Lapidus A."/>
            <person name="Ivanova N."/>
            <person name="Hoff W.D."/>
        </authorList>
    </citation>
    <scope>NUCLEOTIDE SEQUENCE [LARGE SCALE GENOMIC DNA]</scope>
    <source>
        <strain evidence="3">DSM 244 / SL1</strain>
    </source>
</reference>
<dbReference type="AlphaFoldDB" id="A1WUB5"/>
<dbReference type="RefSeq" id="WP_011813300.1">
    <property type="nucleotide sequence ID" value="NC_008789.1"/>
</dbReference>
<dbReference type="STRING" id="349124.Hhal_0490"/>
<keyword evidence="3" id="KW-1185">Reference proteome</keyword>
<evidence type="ECO:0000313" key="3">
    <source>
        <dbReference type="Proteomes" id="UP000000647"/>
    </source>
</evidence>
<protein>
    <submittedName>
        <fullName evidence="2">Periplasmic solute binding protein</fullName>
    </submittedName>
</protein>
<keyword evidence="1" id="KW-0732">Signal</keyword>
<dbReference type="InterPro" id="IPR006127">
    <property type="entry name" value="ZnuA-like"/>
</dbReference>
<dbReference type="Proteomes" id="UP000000647">
    <property type="component" value="Chromosome"/>
</dbReference>
<dbReference type="GO" id="GO:0030001">
    <property type="term" value="P:metal ion transport"/>
    <property type="evidence" value="ECO:0007669"/>
    <property type="project" value="InterPro"/>
</dbReference>
<feature type="chain" id="PRO_5002640862" evidence="1">
    <location>
        <begin position="24"/>
        <end position="300"/>
    </location>
</feature>
<accession>A1WUB5</accession>
<dbReference type="GO" id="GO:0046872">
    <property type="term" value="F:metal ion binding"/>
    <property type="evidence" value="ECO:0007669"/>
    <property type="project" value="InterPro"/>
</dbReference>
<evidence type="ECO:0000256" key="1">
    <source>
        <dbReference type="SAM" id="SignalP"/>
    </source>
</evidence>
<organism evidence="2 3">
    <name type="scientific">Halorhodospira halophila (strain DSM 244 / SL1)</name>
    <name type="common">Ectothiorhodospira halophila (strain DSM 244 / SL1)</name>
    <dbReference type="NCBI Taxonomy" id="349124"/>
    <lineage>
        <taxon>Bacteria</taxon>
        <taxon>Pseudomonadati</taxon>
        <taxon>Pseudomonadota</taxon>
        <taxon>Gammaproteobacteria</taxon>
        <taxon>Chromatiales</taxon>
        <taxon>Ectothiorhodospiraceae</taxon>
        <taxon>Halorhodospira</taxon>
    </lineage>
</organism>
<dbReference type="eggNOG" id="COG0803">
    <property type="taxonomic scope" value="Bacteria"/>
</dbReference>
<dbReference type="PANTHER" id="PTHR42953">
    <property type="entry name" value="HIGH-AFFINITY ZINC UPTAKE SYSTEM PROTEIN ZNUA-RELATED"/>
    <property type="match status" value="1"/>
</dbReference>
<gene>
    <name evidence="2" type="ordered locus">Hhal_0490</name>
</gene>
<dbReference type="HOGENOM" id="CLU_016838_1_2_6"/>
<dbReference type="PANTHER" id="PTHR42953:SF2">
    <property type="entry name" value="ADHESION PROTEIN"/>
    <property type="match status" value="1"/>
</dbReference>
<dbReference type="InterPro" id="IPR050492">
    <property type="entry name" value="Bact_metal-bind_prot9"/>
</dbReference>
<dbReference type="SUPFAM" id="SSF53807">
    <property type="entry name" value="Helical backbone' metal receptor"/>
    <property type="match status" value="1"/>
</dbReference>
<reference evidence="3" key="1">
    <citation type="submission" date="2006-12" db="EMBL/GenBank/DDBJ databases">
        <title>Complete sequence of Halorhodospira halophila SL1.</title>
        <authorList>
            <consortium name="US DOE Joint Genome Institute"/>
            <person name="Copeland A."/>
            <person name="Lucas S."/>
            <person name="Lapidus A."/>
            <person name="Barry K."/>
            <person name="Detter J.C."/>
            <person name="Glavina del Rio T."/>
            <person name="Hammon N."/>
            <person name="Israni S."/>
            <person name="Dalin E."/>
            <person name="Tice H."/>
            <person name="Pitluck S."/>
            <person name="Saunders E."/>
            <person name="Brettin T."/>
            <person name="Bruce D."/>
            <person name="Han C."/>
            <person name="Tapia R."/>
            <person name="Schmutz J."/>
            <person name="Larimer F."/>
            <person name="Land M."/>
            <person name="Hauser L."/>
            <person name="Kyrpides N."/>
            <person name="Mikhailova N."/>
            <person name="Hoff W."/>
            <person name="Richardson P."/>
        </authorList>
    </citation>
    <scope>NUCLEOTIDE SEQUENCE [LARGE SCALE GENOMIC DNA]</scope>
    <source>
        <strain evidence="3">DSM 244 / SL1</strain>
    </source>
</reference>
<proteinExistence type="predicted"/>
<name>A1WUB5_HALHL</name>
<evidence type="ECO:0000313" key="2">
    <source>
        <dbReference type="EMBL" id="ABM61277.1"/>
    </source>
</evidence>
<sequence length="300" mass="32436">MMFKRILAAAVLSTALAAGPAAAERLEVAATTTNMAMITQEVGGDHVEVTTMAPPDRDAHYLEARPSMMAALRGADLIVSVGAELEEGWVPAAIRGANNPDVQIGQDGYFEAAAQVELIGQTGHADRARGDVHPAGNPHVYLDPVRLAEVGQALASRLADLAPEHAETFYDNADAFQAAVEERMPDWEARVADAPGVLLFHEDIDYLLHRLDVPLHGYLEPLPGVPPTARHLRRLVNELGDERGVTLFTDFQPADGARFIERQLGWSYYSLPTQVPVDGDAEDYFQVIDDLVEAIASPAS</sequence>
<feature type="signal peptide" evidence="1">
    <location>
        <begin position="1"/>
        <end position="23"/>
    </location>
</feature>
<dbReference type="Pfam" id="PF01297">
    <property type="entry name" value="ZnuA"/>
    <property type="match status" value="1"/>
</dbReference>